<evidence type="ECO:0000313" key="2">
    <source>
        <dbReference type="Proteomes" id="UP000249166"/>
    </source>
</evidence>
<evidence type="ECO:0000313" key="1">
    <source>
        <dbReference type="EMBL" id="RAM37350.1"/>
    </source>
</evidence>
<dbReference type="Proteomes" id="UP000249166">
    <property type="component" value="Unassembled WGS sequence"/>
</dbReference>
<comment type="caution">
    <text evidence="1">The sequence shown here is derived from an EMBL/GenBank/DDBJ whole genome shotgun (WGS) entry which is preliminary data.</text>
</comment>
<dbReference type="AlphaFoldDB" id="A0A328HJD8"/>
<proteinExistence type="predicted"/>
<gene>
    <name evidence="1" type="ORF">DBZ45_11115</name>
</gene>
<organism evidence="1 2">
    <name type="scientific">Arthrobacter globiformis</name>
    <dbReference type="NCBI Taxonomy" id="1665"/>
    <lineage>
        <taxon>Bacteria</taxon>
        <taxon>Bacillati</taxon>
        <taxon>Actinomycetota</taxon>
        <taxon>Actinomycetes</taxon>
        <taxon>Micrococcales</taxon>
        <taxon>Micrococcaceae</taxon>
        <taxon>Arthrobacter</taxon>
    </lineage>
</organism>
<accession>A0A328HJD8</accession>
<dbReference type="OrthoDB" id="826539at2"/>
<name>A0A328HJD8_ARTGO</name>
<dbReference type="EMBL" id="QLNP01000074">
    <property type="protein sequence ID" value="RAM37350.1"/>
    <property type="molecule type" value="Genomic_DNA"/>
</dbReference>
<reference evidence="1 2" key="1">
    <citation type="submission" date="2018-04" db="EMBL/GenBank/DDBJ databases">
        <title>Bacteria isolated from cave deposits of Manipur.</title>
        <authorList>
            <person name="Sahoo D."/>
            <person name="Sarangthem I."/>
            <person name="Nandeibam J."/>
        </authorList>
    </citation>
    <scope>NUCLEOTIDE SEQUENCE [LARGE SCALE GENOMIC DNA]</scope>
    <source>
        <strain evidence="2">mrc11</strain>
    </source>
</reference>
<dbReference type="Pfam" id="PF13031">
    <property type="entry name" value="DUF3892"/>
    <property type="match status" value="1"/>
</dbReference>
<dbReference type="InterPro" id="IPR024997">
    <property type="entry name" value="DUF3892"/>
</dbReference>
<dbReference type="RefSeq" id="WP_111903954.1">
    <property type="nucleotide sequence ID" value="NZ_QLNP01000074.1"/>
</dbReference>
<sequence length="92" mass="10334">MAVRITHVRLSGSINHENITNFRWIEEESSETGSNTKASIVEFIDVQGVRAYVSSPNGRAEVGVIKPNGRVPYLRTYADGEWNNNLLSLPRF</sequence>
<protein>
    <submittedName>
        <fullName evidence="1">DUF3892 domain-containing protein</fullName>
    </submittedName>
</protein>